<dbReference type="GO" id="GO:0006865">
    <property type="term" value="P:amino acid transport"/>
    <property type="evidence" value="ECO:0007669"/>
    <property type="project" value="UniProtKB-KW"/>
</dbReference>
<dbReference type="InterPro" id="IPR004841">
    <property type="entry name" value="AA-permease/SLC12A_dom"/>
</dbReference>
<dbReference type="PROSITE" id="PS00218">
    <property type="entry name" value="AMINO_ACID_PERMEASE_1"/>
    <property type="match status" value="1"/>
</dbReference>
<keyword evidence="3 8" id="KW-0812">Transmembrane</keyword>
<keyword evidence="5 8" id="KW-1133">Transmembrane helix</keyword>
<feature type="transmembrane region" description="Helical" evidence="8">
    <location>
        <begin position="280"/>
        <end position="298"/>
    </location>
</feature>
<evidence type="ECO:0000256" key="3">
    <source>
        <dbReference type="ARBA" id="ARBA00022692"/>
    </source>
</evidence>
<keyword evidence="6 8" id="KW-0472">Membrane</keyword>
<dbReference type="PANTHER" id="PTHR43495">
    <property type="entry name" value="GABA PERMEASE"/>
    <property type="match status" value="1"/>
</dbReference>
<evidence type="ECO:0000256" key="2">
    <source>
        <dbReference type="ARBA" id="ARBA00022448"/>
    </source>
</evidence>
<feature type="transmembrane region" description="Helical" evidence="8">
    <location>
        <begin position="401"/>
        <end position="422"/>
    </location>
</feature>
<evidence type="ECO:0000256" key="7">
    <source>
        <dbReference type="SAM" id="MobiDB-lite"/>
    </source>
</evidence>
<dbReference type="EMBL" id="CACRUX010000005">
    <property type="protein sequence ID" value="VYT69078.1"/>
    <property type="molecule type" value="Genomic_DNA"/>
</dbReference>
<feature type="transmembrane region" description="Helical" evidence="8">
    <location>
        <begin position="40"/>
        <end position="59"/>
    </location>
</feature>
<reference evidence="10" key="1">
    <citation type="submission" date="2019-11" db="EMBL/GenBank/DDBJ databases">
        <authorList>
            <person name="Feng L."/>
        </authorList>
    </citation>
    <scope>NUCLEOTIDE SEQUENCE</scope>
    <source>
        <strain evidence="10">VrattiLFYP33</strain>
    </source>
</reference>
<evidence type="ECO:0000256" key="8">
    <source>
        <dbReference type="SAM" id="Phobius"/>
    </source>
</evidence>
<evidence type="ECO:0000313" key="10">
    <source>
        <dbReference type="EMBL" id="VYT69078.1"/>
    </source>
</evidence>
<dbReference type="RefSeq" id="WP_021841763.1">
    <property type="nucleotide sequence ID" value="NZ_CACRUX010000005.1"/>
</dbReference>
<dbReference type="Gene3D" id="1.20.1740.10">
    <property type="entry name" value="Amino acid/polyamine transporter I"/>
    <property type="match status" value="1"/>
</dbReference>
<dbReference type="GO" id="GO:0016020">
    <property type="term" value="C:membrane"/>
    <property type="evidence" value="ECO:0007669"/>
    <property type="project" value="UniProtKB-SubCell"/>
</dbReference>
<dbReference type="AlphaFoldDB" id="A0A6N2YTE6"/>
<organism evidence="10">
    <name type="scientific">Veillonella ratti</name>
    <dbReference type="NCBI Taxonomy" id="103892"/>
    <lineage>
        <taxon>Bacteria</taxon>
        <taxon>Bacillati</taxon>
        <taxon>Bacillota</taxon>
        <taxon>Negativicutes</taxon>
        <taxon>Veillonellales</taxon>
        <taxon>Veillonellaceae</taxon>
        <taxon>Veillonella</taxon>
    </lineage>
</organism>
<keyword evidence="2" id="KW-0813">Transport</keyword>
<proteinExistence type="predicted"/>
<accession>A0A6N2YTE6</accession>
<evidence type="ECO:0000256" key="5">
    <source>
        <dbReference type="ARBA" id="ARBA00022989"/>
    </source>
</evidence>
<evidence type="ECO:0000259" key="9">
    <source>
        <dbReference type="Pfam" id="PF00324"/>
    </source>
</evidence>
<feature type="transmembrane region" description="Helical" evidence="8">
    <location>
        <begin position="93"/>
        <end position="118"/>
    </location>
</feature>
<gene>
    <name evidence="10" type="primary">yifK</name>
    <name evidence="10" type="ORF">VRLFYP33_02453</name>
</gene>
<dbReference type="PIRSF" id="PIRSF006060">
    <property type="entry name" value="AA_transporter"/>
    <property type="match status" value="1"/>
</dbReference>
<feature type="transmembrane region" description="Helical" evidence="8">
    <location>
        <begin position="334"/>
        <end position="352"/>
    </location>
</feature>
<feature type="transmembrane region" description="Helical" evidence="8">
    <location>
        <begin position="428"/>
        <end position="447"/>
    </location>
</feature>
<name>A0A6N2YTE6_9FIRM</name>
<evidence type="ECO:0000256" key="1">
    <source>
        <dbReference type="ARBA" id="ARBA00004141"/>
    </source>
</evidence>
<dbReference type="InterPro" id="IPR004840">
    <property type="entry name" value="Amino_acid_permease_CS"/>
</dbReference>
<dbReference type="PANTHER" id="PTHR43495:SF7">
    <property type="entry name" value="TRANSPORT PROTEIN YIFK-RELATED"/>
    <property type="match status" value="1"/>
</dbReference>
<dbReference type="Pfam" id="PF00324">
    <property type="entry name" value="AA_permease"/>
    <property type="match status" value="1"/>
</dbReference>
<feature type="transmembrane region" description="Helical" evidence="8">
    <location>
        <begin position="358"/>
        <end position="380"/>
    </location>
</feature>
<evidence type="ECO:0000256" key="6">
    <source>
        <dbReference type="ARBA" id="ARBA00023136"/>
    </source>
</evidence>
<feature type="transmembrane region" description="Helical" evidence="8">
    <location>
        <begin position="16"/>
        <end position="34"/>
    </location>
</feature>
<feature type="region of interest" description="Disordered" evidence="7">
    <location>
        <begin position="466"/>
        <end position="486"/>
    </location>
</feature>
<feature type="domain" description="Amino acid permease/ SLC12A" evidence="9">
    <location>
        <begin position="15"/>
        <end position="433"/>
    </location>
</feature>
<evidence type="ECO:0000256" key="4">
    <source>
        <dbReference type="ARBA" id="ARBA00022970"/>
    </source>
</evidence>
<feature type="transmembrane region" description="Helical" evidence="8">
    <location>
        <begin position="196"/>
        <end position="218"/>
    </location>
</feature>
<feature type="transmembrane region" description="Helical" evidence="8">
    <location>
        <begin position="154"/>
        <end position="176"/>
    </location>
</feature>
<feature type="transmembrane region" description="Helical" evidence="8">
    <location>
        <begin position="124"/>
        <end position="142"/>
    </location>
</feature>
<feature type="transmembrane region" description="Helical" evidence="8">
    <location>
        <begin position="239"/>
        <end position="260"/>
    </location>
</feature>
<dbReference type="GO" id="GO:0055085">
    <property type="term" value="P:transmembrane transport"/>
    <property type="evidence" value="ECO:0007669"/>
    <property type="project" value="InterPro"/>
</dbReference>
<keyword evidence="4" id="KW-0029">Amino-acid transport</keyword>
<dbReference type="FunFam" id="1.20.1740.10:FF:000001">
    <property type="entry name" value="Amino acid permease"/>
    <property type="match status" value="1"/>
</dbReference>
<sequence>MESGKNLERNLKPRHVEMIALGGTIGVGLFMGSASTIQTAGPAVLLCYALSGVVMFLIMRIMGEMLYLEPVPGSFAAYGYRYISPYIGYITAWCYWFMWISVGLAEVTAVGIYMSYWFPELPHWVSAFVAMAIIVAANLASVKYYGEFEFWFALIKVGTIVFMLVIGAMMILFGFGNDGVPIGFSNLWEHGGFAPHGFGGMLAAMCVVAAAFQGVELVGITAGEAQNPRHTLVKAVKGIVWRILIFYVGAIFIILCIYPWNELGFVGSPFVTTFSKVGIASAAGIINFVVLTAALSGCNSGIYSCGRMLYTLAKNGQAPKIFAKLSKSGVPRNGIYVSMLSLVFGVVLNYLIPDSKLFLYIYSASVFPAMVSWFVLAGAQRKFRERWGKEIMDQHPFKSPLYPYSNYFCLGFLVLVTIGMIWNEDTRVSLVVGWLFIAIVTAFYYGLGMNKRPVVHEEFVHEDGLGAGGPAREESAAAEGSVTAIK</sequence>
<protein>
    <submittedName>
        <fullName evidence="10">Putative transport protein YifK</fullName>
    </submittedName>
</protein>
<comment type="subcellular location">
    <subcellularLocation>
        <location evidence="1">Membrane</location>
        <topology evidence="1">Multi-pass membrane protein</topology>
    </subcellularLocation>
</comment>